<evidence type="ECO:0000313" key="3">
    <source>
        <dbReference type="Proteomes" id="UP001300763"/>
    </source>
</evidence>
<reference evidence="2 3" key="1">
    <citation type="submission" date="2023-02" db="EMBL/GenBank/DDBJ databases">
        <title>Genome sequencing required for Actinomycetospora new species description.</title>
        <authorList>
            <person name="Saimee Y."/>
            <person name="Duangmal K."/>
        </authorList>
    </citation>
    <scope>NUCLEOTIDE SEQUENCE [LARGE SCALE GENOMIC DNA]</scope>
    <source>
        <strain evidence="2 3">DW7H6</strain>
    </source>
</reference>
<dbReference type="Proteomes" id="UP001300763">
    <property type="component" value="Unassembled WGS sequence"/>
</dbReference>
<sequence length="85" mass="8861">MTPDRDAGESVLDPPGTPLAEPAEPAGLSGLAAEVAVGPVPRPRPEVLARVLDGLRELPAARRPPRDGRDDADAGPAMPLPRRRS</sequence>
<proteinExistence type="predicted"/>
<accession>A0ABT5SVQ1</accession>
<keyword evidence="3" id="KW-1185">Reference proteome</keyword>
<evidence type="ECO:0000256" key="1">
    <source>
        <dbReference type="SAM" id="MobiDB-lite"/>
    </source>
</evidence>
<feature type="region of interest" description="Disordered" evidence="1">
    <location>
        <begin position="55"/>
        <end position="85"/>
    </location>
</feature>
<protein>
    <submittedName>
        <fullName evidence="2">Uncharacterized protein</fullName>
    </submittedName>
</protein>
<comment type="caution">
    <text evidence="2">The sequence shown here is derived from an EMBL/GenBank/DDBJ whole genome shotgun (WGS) entry which is preliminary data.</text>
</comment>
<gene>
    <name evidence="2" type="ORF">PGB27_16200</name>
</gene>
<dbReference type="EMBL" id="JAQZAO010000006">
    <property type="protein sequence ID" value="MDD7966879.1"/>
    <property type="molecule type" value="Genomic_DNA"/>
</dbReference>
<dbReference type="RefSeq" id="WP_274201406.1">
    <property type="nucleotide sequence ID" value="NZ_JAQZAO010000006.1"/>
</dbReference>
<name>A0ABT5SVQ1_9PSEU</name>
<feature type="region of interest" description="Disordered" evidence="1">
    <location>
        <begin position="1"/>
        <end position="27"/>
    </location>
</feature>
<evidence type="ECO:0000313" key="2">
    <source>
        <dbReference type="EMBL" id="MDD7966879.1"/>
    </source>
</evidence>
<organism evidence="2 3">
    <name type="scientific">Actinomycetospora lemnae</name>
    <dbReference type="NCBI Taxonomy" id="3019891"/>
    <lineage>
        <taxon>Bacteria</taxon>
        <taxon>Bacillati</taxon>
        <taxon>Actinomycetota</taxon>
        <taxon>Actinomycetes</taxon>
        <taxon>Pseudonocardiales</taxon>
        <taxon>Pseudonocardiaceae</taxon>
        <taxon>Actinomycetospora</taxon>
    </lineage>
</organism>
<feature type="compositionally biased region" description="Basic and acidic residues" evidence="1">
    <location>
        <begin position="55"/>
        <end position="72"/>
    </location>
</feature>